<evidence type="ECO:0000256" key="1">
    <source>
        <dbReference type="SAM" id="SignalP"/>
    </source>
</evidence>
<feature type="chain" id="PRO_5046511430" description="Chorismate mutase" evidence="1">
    <location>
        <begin position="22"/>
        <end position="178"/>
    </location>
</feature>
<organism evidence="2 3">
    <name type="scientific">Alishewanella maricola</name>
    <dbReference type="NCBI Taxonomy" id="2795740"/>
    <lineage>
        <taxon>Bacteria</taxon>
        <taxon>Pseudomonadati</taxon>
        <taxon>Pseudomonadota</taxon>
        <taxon>Gammaproteobacteria</taxon>
        <taxon>Alteromonadales</taxon>
        <taxon>Alteromonadaceae</taxon>
        <taxon>Alishewanella</taxon>
    </lineage>
</organism>
<keyword evidence="1" id="KW-0732">Signal</keyword>
<keyword evidence="3" id="KW-1185">Reference proteome</keyword>
<feature type="signal peptide" evidence="1">
    <location>
        <begin position="1"/>
        <end position="21"/>
    </location>
</feature>
<evidence type="ECO:0000313" key="2">
    <source>
        <dbReference type="EMBL" id="MCB5226029.1"/>
    </source>
</evidence>
<sequence>MRMKVLALMLPLFGFSSVLSAATVITEQNISRLEAVLPQLAKIEQDSPAELKRLRLQPHCNWPQHVSELQAKESGKEYVAQMQQILAAHQLTPAVFLELTAKGAWPVLQSMQPMLNLSQQSLPFLPQAQRDQVEKTLAQTSHMQKVIQPCLTSEDLAALQQHQQRFINLAVSMPGLAL</sequence>
<dbReference type="RefSeq" id="WP_226750121.1">
    <property type="nucleotide sequence ID" value="NZ_JAEINI020000002.1"/>
</dbReference>
<comment type="caution">
    <text evidence="2">The sequence shown here is derived from an EMBL/GenBank/DDBJ whole genome shotgun (WGS) entry which is preliminary data.</text>
</comment>
<evidence type="ECO:0000313" key="3">
    <source>
        <dbReference type="Proteomes" id="UP000633814"/>
    </source>
</evidence>
<protein>
    <recommendedName>
        <fullName evidence="4">Chorismate mutase</fullName>
    </recommendedName>
</protein>
<dbReference type="EMBL" id="JAEINI020000002">
    <property type="protein sequence ID" value="MCB5226029.1"/>
    <property type="molecule type" value="Genomic_DNA"/>
</dbReference>
<proteinExistence type="predicted"/>
<accession>A0ABS8C130</accession>
<evidence type="ECO:0008006" key="4">
    <source>
        <dbReference type="Google" id="ProtNLM"/>
    </source>
</evidence>
<dbReference type="Proteomes" id="UP000633814">
    <property type="component" value="Unassembled WGS sequence"/>
</dbReference>
<reference evidence="2 3" key="1">
    <citation type="submission" date="2021-10" db="EMBL/GenBank/DDBJ databases">
        <title>Alishewanella koreense sp. nov. isolated from seawater of southwestern coast in South Korea and the proposal for the reclassification of Rheinheimera perlucida and Rheinheimera tuosuensis as Arsukibacterium perlucida and Arsukibacterium tuosuensis.</title>
        <authorList>
            <person name="Kim K.H."/>
            <person name="Ruan W."/>
            <person name="Kim K.R."/>
            <person name="Baek J.H."/>
            <person name="Jeon C.O."/>
        </authorList>
    </citation>
    <scope>NUCLEOTIDE SEQUENCE [LARGE SCALE GENOMIC DNA]</scope>
    <source>
        <strain evidence="2 3">16-MA</strain>
    </source>
</reference>
<gene>
    <name evidence="2" type="ORF">JAO78_004300</name>
</gene>
<name>A0ABS8C130_9ALTE</name>